<evidence type="ECO:0000313" key="10">
    <source>
        <dbReference type="Proteomes" id="UP000228859"/>
    </source>
</evidence>
<feature type="transmembrane region" description="Helical" evidence="7">
    <location>
        <begin position="217"/>
        <end position="241"/>
    </location>
</feature>
<dbReference type="GO" id="GO:0015035">
    <property type="term" value="F:protein-disulfide reductase activity"/>
    <property type="evidence" value="ECO:0007669"/>
    <property type="project" value="TreeGrafter"/>
</dbReference>
<comment type="caution">
    <text evidence="9">The sequence shown here is derived from an EMBL/GenBank/DDBJ whole genome shotgun (WGS) entry which is preliminary data.</text>
</comment>
<dbReference type="InterPro" id="IPR028250">
    <property type="entry name" value="DsbDN"/>
</dbReference>
<evidence type="ECO:0000256" key="6">
    <source>
        <dbReference type="ARBA" id="ARBA00023136"/>
    </source>
</evidence>
<dbReference type="SUPFAM" id="SSF74863">
    <property type="entry name" value="Thiol:disulfide interchange protein DsbD, N-terminal domain (DsbD-alpha)"/>
    <property type="match status" value="1"/>
</dbReference>
<dbReference type="InterPro" id="IPR036929">
    <property type="entry name" value="DsbDN_sf"/>
</dbReference>
<evidence type="ECO:0000256" key="2">
    <source>
        <dbReference type="ARBA" id="ARBA00022475"/>
    </source>
</evidence>
<sequence length="592" mass="63988">MKYFLLFIVFLNTLIFAEPKFLMPEEAFKATAHLKKRCTIGATIELGQDIYLYQSKVSAKIVEKNSGIVIDRLVLPEGVEHDGEKVYLTSPSIDIALAKTRELDEIVPITLVLSYQGCSEQGLCYEPMETTFNFDIETSALILKEATPAAPKKSPITVSETDRITQTFIEGNVPLILLTFFTFGLLLSLTPCIFPMIPILSSIIVAQGKNMNARRGFTLSLVYVLSMSLAYTIAGVLAGLFGGNIQIAMQNPWVISTFALLFVGLAVSMFGYFKIGLPSSWQTRLTKSSEKAGSKGGYIGVVIMGFLSALIVGPCVAPPLAGALVYIGQSGDALLGGAALFVLSIGMGIPLLLIGTGAGKYMPRPGGWMDTVSHIFGVVMLAIAIWMLGRILPPSVSMLLWAALLIILSIYMGALESLQGHHKGIKPFLKGLAIMMLAYGFILFYGALKGETNPLAPISAEAPSALSEKTSSALAFKTIHSAEELDVILAESKGKKVMLDFYADWCSSCKELDEITFKDPAVIQSLNDYVLVRADVTADSEAEKALTKRFGLFGPPAMIFFDESSAVIKGGDLIGFKNAEDFLSHIKTLETK</sequence>
<evidence type="ECO:0000256" key="7">
    <source>
        <dbReference type="SAM" id="Phobius"/>
    </source>
</evidence>
<dbReference type="NCBIfam" id="NF001419">
    <property type="entry name" value="PRK00293.1"/>
    <property type="match status" value="1"/>
</dbReference>
<evidence type="ECO:0000256" key="5">
    <source>
        <dbReference type="ARBA" id="ARBA00022989"/>
    </source>
</evidence>
<keyword evidence="2" id="KW-1003">Cell membrane</keyword>
<dbReference type="GO" id="GO:0045454">
    <property type="term" value="P:cell redox homeostasis"/>
    <property type="evidence" value="ECO:0007669"/>
    <property type="project" value="TreeGrafter"/>
</dbReference>
<comment type="subcellular location">
    <subcellularLocation>
        <location evidence="1">Cell membrane</location>
        <topology evidence="1">Multi-pass membrane protein</topology>
    </subcellularLocation>
</comment>
<dbReference type="Gene3D" id="3.40.30.10">
    <property type="entry name" value="Glutaredoxin"/>
    <property type="match status" value="1"/>
</dbReference>
<dbReference type="InterPro" id="IPR036249">
    <property type="entry name" value="Thioredoxin-like_sf"/>
</dbReference>
<feature type="transmembrane region" description="Helical" evidence="7">
    <location>
        <begin position="333"/>
        <end position="354"/>
    </location>
</feature>
<dbReference type="PANTHER" id="PTHR32234">
    <property type="entry name" value="THIOL:DISULFIDE INTERCHANGE PROTEIN DSBD"/>
    <property type="match status" value="1"/>
</dbReference>
<dbReference type="GO" id="GO:0017004">
    <property type="term" value="P:cytochrome complex assembly"/>
    <property type="evidence" value="ECO:0007669"/>
    <property type="project" value="UniProtKB-KW"/>
</dbReference>
<gene>
    <name evidence="9" type="ORF">CFH83_01995</name>
</gene>
<evidence type="ECO:0000313" key="9">
    <source>
        <dbReference type="EMBL" id="DAB39189.1"/>
    </source>
</evidence>
<dbReference type="EMBL" id="DLUI01000033">
    <property type="protein sequence ID" value="DAB39189.1"/>
    <property type="molecule type" value="Genomic_DNA"/>
</dbReference>
<dbReference type="RefSeq" id="WP_299803768.1">
    <property type="nucleotide sequence ID" value="NZ_DLUI01000033.1"/>
</dbReference>
<keyword evidence="3 7" id="KW-0812">Transmembrane</keyword>
<dbReference type="CDD" id="cd02953">
    <property type="entry name" value="DsbDgamma"/>
    <property type="match status" value="1"/>
</dbReference>
<dbReference type="Pfam" id="PF11412">
    <property type="entry name" value="DsbD_N"/>
    <property type="match status" value="1"/>
</dbReference>
<keyword evidence="4" id="KW-0201">Cytochrome c-type biogenesis</keyword>
<feature type="transmembrane region" description="Helical" evidence="7">
    <location>
        <begin position="427"/>
        <end position="448"/>
    </location>
</feature>
<dbReference type="GO" id="GO:0005886">
    <property type="term" value="C:plasma membrane"/>
    <property type="evidence" value="ECO:0007669"/>
    <property type="project" value="UniProtKB-SubCell"/>
</dbReference>
<dbReference type="InterPro" id="IPR035671">
    <property type="entry name" value="DsbD_gamma"/>
</dbReference>
<dbReference type="PANTHER" id="PTHR32234:SF0">
    <property type="entry name" value="THIOL:DISULFIDE INTERCHANGE PROTEIN DSBD"/>
    <property type="match status" value="1"/>
</dbReference>
<evidence type="ECO:0000256" key="4">
    <source>
        <dbReference type="ARBA" id="ARBA00022748"/>
    </source>
</evidence>
<dbReference type="Pfam" id="PF02683">
    <property type="entry name" value="DsbD_TM"/>
    <property type="match status" value="1"/>
</dbReference>
<organism evidence="9 10">
    <name type="scientific">Sulfuricurvum kujiense</name>
    <dbReference type="NCBI Taxonomy" id="148813"/>
    <lineage>
        <taxon>Bacteria</taxon>
        <taxon>Pseudomonadati</taxon>
        <taxon>Campylobacterota</taxon>
        <taxon>Epsilonproteobacteria</taxon>
        <taxon>Campylobacterales</taxon>
        <taxon>Sulfurimonadaceae</taxon>
        <taxon>Sulfuricurvum</taxon>
    </lineage>
</organism>
<dbReference type="AlphaFoldDB" id="A0A2D3WPK5"/>
<dbReference type="InterPro" id="IPR013766">
    <property type="entry name" value="Thioredoxin_domain"/>
</dbReference>
<name>A0A2D3WPK5_9BACT</name>
<dbReference type="PROSITE" id="PS51352">
    <property type="entry name" value="THIOREDOXIN_2"/>
    <property type="match status" value="1"/>
</dbReference>
<protein>
    <submittedName>
        <fullName evidence="9">Protein-disulfide reductase</fullName>
    </submittedName>
</protein>
<feature type="transmembrane region" description="Helical" evidence="7">
    <location>
        <begin position="298"/>
        <end position="327"/>
    </location>
</feature>
<dbReference type="Gene3D" id="2.60.40.1250">
    <property type="entry name" value="Thiol:disulfide interchange protein DsbD, N-terminal domain"/>
    <property type="match status" value="1"/>
</dbReference>
<feature type="transmembrane region" description="Helical" evidence="7">
    <location>
        <begin position="175"/>
        <end position="205"/>
    </location>
</feature>
<dbReference type="InterPro" id="IPR003834">
    <property type="entry name" value="Cyt_c_assmbl_TM_dom"/>
</dbReference>
<keyword evidence="6 7" id="KW-0472">Membrane</keyword>
<proteinExistence type="predicted"/>
<evidence type="ECO:0000256" key="3">
    <source>
        <dbReference type="ARBA" id="ARBA00022692"/>
    </source>
</evidence>
<accession>A0A2D3WPK5</accession>
<dbReference type="Proteomes" id="UP000228859">
    <property type="component" value="Unassembled WGS sequence"/>
</dbReference>
<feature type="transmembrane region" description="Helical" evidence="7">
    <location>
        <begin position="398"/>
        <end position="415"/>
    </location>
</feature>
<feature type="transmembrane region" description="Helical" evidence="7">
    <location>
        <begin position="253"/>
        <end position="277"/>
    </location>
</feature>
<evidence type="ECO:0000256" key="1">
    <source>
        <dbReference type="ARBA" id="ARBA00004651"/>
    </source>
</evidence>
<evidence type="ECO:0000259" key="8">
    <source>
        <dbReference type="PROSITE" id="PS51352"/>
    </source>
</evidence>
<feature type="domain" description="Thioredoxin" evidence="8">
    <location>
        <begin position="456"/>
        <end position="591"/>
    </location>
</feature>
<feature type="transmembrane region" description="Helical" evidence="7">
    <location>
        <begin position="375"/>
        <end position="392"/>
    </location>
</feature>
<dbReference type="Pfam" id="PF13899">
    <property type="entry name" value="Thioredoxin_7"/>
    <property type="match status" value="1"/>
</dbReference>
<reference evidence="9 10" key="1">
    <citation type="journal article" date="2017" name="Front. Microbiol.">
        <title>Comparative Genomic Analysis of the Class Epsilonproteobacteria and Proposed Reclassification to Epsilonbacteraeota (phyl. nov.).</title>
        <authorList>
            <person name="Waite D.W."/>
            <person name="Vanwonterghem I."/>
            <person name="Rinke C."/>
            <person name="Parks D.H."/>
            <person name="Zhang Y."/>
            <person name="Takai K."/>
            <person name="Sievert S.M."/>
            <person name="Simon J."/>
            <person name="Campbell B.J."/>
            <person name="Hanson T.E."/>
            <person name="Woyke T."/>
            <person name="Klotz M.G."/>
            <person name="Hugenholtz P."/>
        </authorList>
    </citation>
    <scope>NUCLEOTIDE SEQUENCE [LARGE SCALE GENOMIC DNA]</scope>
    <source>
        <strain evidence="9">UBA12443</strain>
    </source>
</reference>
<keyword evidence="5 7" id="KW-1133">Transmembrane helix</keyword>
<dbReference type="SUPFAM" id="SSF52833">
    <property type="entry name" value="Thioredoxin-like"/>
    <property type="match status" value="1"/>
</dbReference>